<dbReference type="EMBL" id="RKHQ01000001">
    <property type="protein sequence ID" value="ROR96635.1"/>
    <property type="molecule type" value="Genomic_DNA"/>
</dbReference>
<dbReference type="RefSeq" id="WP_211339123.1">
    <property type="nucleotide sequence ID" value="NZ_RKHQ01000001.1"/>
</dbReference>
<reference evidence="2 3" key="1">
    <citation type="submission" date="2018-11" db="EMBL/GenBank/DDBJ databases">
        <title>Sequencing the genomes of 1000 actinobacteria strains.</title>
        <authorList>
            <person name="Klenk H.-P."/>
        </authorList>
    </citation>
    <scope>NUCLEOTIDE SEQUENCE [LARGE SCALE GENOMIC DNA]</scope>
    <source>
        <strain evidence="2 3">DSM 13521</strain>
    </source>
</reference>
<gene>
    <name evidence="2" type="ORF">EDD28_1221</name>
</gene>
<protein>
    <recommendedName>
        <fullName evidence="4">Calcineurin-like phosphoesterase family protein</fullName>
    </recommendedName>
</protein>
<name>A0A3N2DA02_9MICO</name>
<evidence type="ECO:0000313" key="3">
    <source>
        <dbReference type="Proteomes" id="UP000275356"/>
    </source>
</evidence>
<keyword evidence="3" id="KW-1185">Reference proteome</keyword>
<feature type="region of interest" description="Disordered" evidence="1">
    <location>
        <begin position="89"/>
        <end position="110"/>
    </location>
</feature>
<dbReference type="InterPro" id="IPR029052">
    <property type="entry name" value="Metallo-depent_PP-like"/>
</dbReference>
<dbReference type="AlphaFoldDB" id="A0A3N2DA02"/>
<sequence>MSPQQVRLDLDEIAYVAADHHFGHVRIGELAERPFASVAEMDAELVARWNDVVGADDVVLHLGDLALGDLETTRRPPFSAPRLRALGLAEERTASRPRRPAAGGTTPTGLHALRTARLLGASGVGRWSRAAKPFHSRDCRVRFGRERERLDKEIELIRAALEEAPTTTPKGRTLQAELARRRWAVSWYST</sequence>
<comment type="caution">
    <text evidence="2">The sequence shown here is derived from an EMBL/GenBank/DDBJ whole genome shotgun (WGS) entry which is preliminary data.</text>
</comment>
<accession>A0A3N2DA02</accession>
<evidence type="ECO:0000313" key="2">
    <source>
        <dbReference type="EMBL" id="ROR96635.1"/>
    </source>
</evidence>
<evidence type="ECO:0000256" key="1">
    <source>
        <dbReference type="SAM" id="MobiDB-lite"/>
    </source>
</evidence>
<dbReference type="Gene3D" id="3.60.21.10">
    <property type="match status" value="1"/>
</dbReference>
<evidence type="ECO:0008006" key="4">
    <source>
        <dbReference type="Google" id="ProtNLM"/>
    </source>
</evidence>
<organism evidence="2 3">
    <name type="scientific">Salana multivorans</name>
    <dbReference type="NCBI Taxonomy" id="120377"/>
    <lineage>
        <taxon>Bacteria</taxon>
        <taxon>Bacillati</taxon>
        <taxon>Actinomycetota</taxon>
        <taxon>Actinomycetes</taxon>
        <taxon>Micrococcales</taxon>
        <taxon>Beutenbergiaceae</taxon>
        <taxon>Salana</taxon>
    </lineage>
</organism>
<dbReference type="Proteomes" id="UP000275356">
    <property type="component" value="Unassembled WGS sequence"/>
</dbReference>
<proteinExistence type="predicted"/>